<reference evidence="2" key="1">
    <citation type="submission" date="2016-05" db="EMBL/GenBank/DDBJ databases">
        <authorList>
            <person name="Lavstsen T."/>
            <person name="Jespersen J.S."/>
        </authorList>
    </citation>
    <scope>NUCLEOTIDE SEQUENCE</scope>
    <source>
        <tissue evidence="2">Brain</tissue>
    </source>
</reference>
<organism evidence="2">
    <name type="scientific">Nothobranchius kadleci</name>
    <name type="common">African annual killifish</name>
    <dbReference type="NCBI Taxonomy" id="1051664"/>
    <lineage>
        <taxon>Eukaryota</taxon>
        <taxon>Metazoa</taxon>
        <taxon>Chordata</taxon>
        <taxon>Craniata</taxon>
        <taxon>Vertebrata</taxon>
        <taxon>Euteleostomi</taxon>
        <taxon>Actinopterygii</taxon>
        <taxon>Neopterygii</taxon>
        <taxon>Teleostei</taxon>
        <taxon>Neoteleostei</taxon>
        <taxon>Acanthomorphata</taxon>
        <taxon>Ovalentaria</taxon>
        <taxon>Atherinomorphae</taxon>
        <taxon>Cyprinodontiformes</taxon>
        <taxon>Nothobranchiidae</taxon>
        <taxon>Nothobranchius</taxon>
    </lineage>
</organism>
<accession>A0A1A8BK55</accession>
<dbReference type="AlphaFoldDB" id="A0A1A8BK55"/>
<keyword evidence="2" id="KW-0238">DNA-binding</keyword>
<dbReference type="EMBL" id="HADZ01003633">
    <property type="protein sequence ID" value="SBP67574.1"/>
    <property type="molecule type" value="Transcribed_RNA"/>
</dbReference>
<feature type="non-terminal residue" evidence="2">
    <location>
        <position position="1"/>
    </location>
</feature>
<feature type="compositionally biased region" description="Basic and acidic residues" evidence="1">
    <location>
        <begin position="1"/>
        <end position="16"/>
    </location>
</feature>
<keyword evidence="2" id="KW-0371">Homeobox</keyword>
<evidence type="ECO:0000256" key="1">
    <source>
        <dbReference type="SAM" id="MobiDB-lite"/>
    </source>
</evidence>
<name>A0A1A8BK55_NOTKA</name>
<reference evidence="2" key="2">
    <citation type="submission" date="2016-06" db="EMBL/GenBank/DDBJ databases">
        <title>The genome of a short-lived fish provides insights into sex chromosome evolution and the genetic control of aging.</title>
        <authorList>
            <person name="Reichwald K."/>
            <person name="Felder M."/>
            <person name="Petzold A."/>
            <person name="Koch P."/>
            <person name="Groth M."/>
            <person name="Platzer M."/>
        </authorList>
    </citation>
    <scope>NUCLEOTIDE SEQUENCE</scope>
    <source>
        <tissue evidence="2">Brain</tissue>
    </source>
</reference>
<protein>
    <submittedName>
        <fullName evidence="2">Iroquois homeobox protein 4a</fullName>
    </submittedName>
</protein>
<evidence type="ECO:0000313" key="2">
    <source>
        <dbReference type="EMBL" id="SBP67574.1"/>
    </source>
</evidence>
<proteinExistence type="predicted"/>
<feature type="region of interest" description="Disordered" evidence="1">
    <location>
        <begin position="1"/>
        <end position="42"/>
    </location>
</feature>
<sequence>HEHQRRHPGGREERGGHPAAPKLPQRQSHELPKNWQQTVLLL</sequence>
<feature type="non-terminal residue" evidence="2">
    <location>
        <position position="42"/>
    </location>
</feature>
<gene>
    <name evidence="2" type="primary">IRX4A</name>
</gene>
<dbReference type="GO" id="GO:0003677">
    <property type="term" value="F:DNA binding"/>
    <property type="evidence" value="ECO:0007669"/>
    <property type="project" value="UniProtKB-KW"/>
</dbReference>